<dbReference type="PANTHER" id="PTHR33406">
    <property type="entry name" value="MEMBRANE PROTEIN MJ1562-RELATED"/>
    <property type="match status" value="1"/>
</dbReference>
<feature type="transmembrane region" description="Helical" evidence="6">
    <location>
        <begin position="272"/>
        <end position="296"/>
    </location>
</feature>
<keyword evidence="3 6" id="KW-0812">Transmembrane</keyword>
<dbReference type="RefSeq" id="WP_203367353.1">
    <property type="nucleotide sequence ID" value="NZ_WSFT01000050.1"/>
</dbReference>
<dbReference type="PROSITE" id="PS50156">
    <property type="entry name" value="SSD"/>
    <property type="match status" value="1"/>
</dbReference>
<dbReference type="GO" id="GO:0005886">
    <property type="term" value="C:plasma membrane"/>
    <property type="evidence" value="ECO:0007669"/>
    <property type="project" value="UniProtKB-SubCell"/>
</dbReference>
<evidence type="ECO:0000256" key="5">
    <source>
        <dbReference type="ARBA" id="ARBA00023136"/>
    </source>
</evidence>
<dbReference type="SUPFAM" id="SSF82866">
    <property type="entry name" value="Multidrug efflux transporter AcrB transmembrane domain"/>
    <property type="match status" value="2"/>
</dbReference>
<evidence type="ECO:0000256" key="1">
    <source>
        <dbReference type="ARBA" id="ARBA00004651"/>
    </source>
</evidence>
<feature type="domain" description="SSD" evidence="7">
    <location>
        <begin position="203"/>
        <end position="325"/>
    </location>
</feature>
<evidence type="ECO:0000256" key="6">
    <source>
        <dbReference type="SAM" id="Phobius"/>
    </source>
</evidence>
<feature type="transmembrane region" description="Helical" evidence="6">
    <location>
        <begin position="348"/>
        <end position="370"/>
    </location>
</feature>
<evidence type="ECO:0000256" key="2">
    <source>
        <dbReference type="ARBA" id="ARBA00022475"/>
    </source>
</evidence>
<keyword evidence="4 6" id="KW-1133">Transmembrane helix</keyword>
<dbReference type="Proteomes" id="UP000724672">
    <property type="component" value="Unassembled WGS sequence"/>
</dbReference>
<reference evidence="8" key="1">
    <citation type="submission" date="2019-12" db="EMBL/GenBank/DDBJ databases">
        <title>Clostridiaceae gen. nov. sp. nov., isolated from sediment in Xinjiang, China.</title>
        <authorList>
            <person name="Zhang R."/>
        </authorList>
    </citation>
    <scope>NUCLEOTIDE SEQUENCE</scope>
    <source>
        <strain evidence="8">D2Q-11</strain>
    </source>
</reference>
<dbReference type="Pfam" id="PF03176">
    <property type="entry name" value="MMPL"/>
    <property type="match status" value="2"/>
</dbReference>
<protein>
    <submittedName>
        <fullName evidence="8">RND family transporter</fullName>
    </submittedName>
</protein>
<feature type="transmembrane region" description="Helical" evidence="6">
    <location>
        <begin position="647"/>
        <end position="670"/>
    </location>
</feature>
<feature type="transmembrane region" description="Helical" evidence="6">
    <location>
        <begin position="543"/>
        <end position="563"/>
    </location>
</feature>
<feature type="transmembrane region" description="Helical" evidence="6">
    <location>
        <begin position="518"/>
        <end position="536"/>
    </location>
</feature>
<feature type="transmembrane region" description="Helical" evidence="6">
    <location>
        <begin position="308"/>
        <end position="327"/>
    </location>
</feature>
<gene>
    <name evidence="8" type="ORF">GOQ27_13240</name>
</gene>
<evidence type="ECO:0000256" key="4">
    <source>
        <dbReference type="ARBA" id="ARBA00022989"/>
    </source>
</evidence>
<name>A0A942UZ22_9FIRM</name>
<feature type="transmembrane region" description="Helical" evidence="6">
    <location>
        <begin position="175"/>
        <end position="194"/>
    </location>
</feature>
<dbReference type="Gene3D" id="1.20.1640.10">
    <property type="entry name" value="Multidrug efflux transporter AcrB transmembrane domain"/>
    <property type="match status" value="2"/>
</dbReference>
<organism evidence="8 9">
    <name type="scientific">Anaeromonas frigoriresistens</name>
    <dbReference type="NCBI Taxonomy" id="2683708"/>
    <lineage>
        <taxon>Bacteria</taxon>
        <taxon>Bacillati</taxon>
        <taxon>Bacillota</taxon>
        <taxon>Tissierellia</taxon>
        <taxon>Tissierellales</taxon>
        <taxon>Thermohalobacteraceae</taxon>
        <taxon>Anaeromonas</taxon>
    </lineage>
</organism>
<keyword evidence="5 6" id="KW-0472">Membrane</keyword>
<dbReference type="EMBL" id="WSFT01000050">
    <property type="protein sequence ID" value="MBS4539434.1"/>
    <property type="molecule type" value="Genomic_DNA"/>
</dbReference>
<evidence type="ECO:0000313" key="8">
    <source>
        <dbReference type="EMBL" id="MBS4539434.1"/>
    </source>
</evidence>
<dbReference type="InterPro" id="IPR000731">
    <property type="entry name" value="SSD"/>
</dbReference>
<evidence type="ECO:0000256" key="3">
    <source>
        <dbReference type="ARBA" id="ARBA00022692"/>
    </source>
</evidence>
<proteinExistence type="predicted"/>
<dbReference type="InterPro" id="IPR050545">
    <property type="entry name" value="Mycobact_MmpL"/>
</dbReference>
<sequence>MENFSQIVIKYKKSILITFLLLAILSGIFTSLVSVNYDMVDYLPKDAQSTTAIKIMEEEFSGEMPNARVMLENVSIQEALEYKERISEIDGVTSVNWLDDIIGLNTLKTTPLDFLDSDILKNYYKDDNALITLSIESGQETTAVNAIYDLIGEENAAAGEAVNAAETQSMSVSEVVNAMIILVPIIIIILIISTTSWIEPLLFLFTIGIAIIINMGTNIIFGEISFITQTVSPILQLAVSLDYAIFLLHSFNDYRLTHEPPEAIKLAMKQALPTVAASAATTMIGFSALIFMRFGIGADLGLNLLKGIVFSFISVMVFLPVITLMGYKYIDKTKHKKIMPDFKKSERWIMKIRIPFLILALLVVMPSFLAQLNTQFLYGMGAVTNSSRAGEDTLYIEEKFGKENPLVLLVPKENVGKESELSDDLSKIPHITSVISYSTSVGEEIPPQFVPEEAVEQFYSENHSRIILYTDTEEEGDEAFNTVETVLDTVSNHYNTYYLTGQSATLFDMKNVVSTDTTRINLIAIIGIFVVLLIAFRSLSLPFLLVFTIQTAIWINLSFPYFSGKSLSFIGYLIISTVQLGATVDYAILFTNAYLNNRKSLPKKDAMKVTIENNLVAILISAGILSIAGFTLAFTTSNPIIGELGILLGRGTLLSLTMVVCVLPALLVLFDKIIQKTTIKNDFH</sequence>
<keyword evidence="9" id="KW-1185">Reference proteome</keyword>
<evidence type="ECO:0000259" key="7">
    <source>
        <dbReference type="PROSITE" id="PS50156"/>
    </source>
</evidence>
<dbReference type="AlphaFoldDB" id="A0A942UZ22"/>
<dbReference type="PANTHER" id="PTHR33406:SF13">
    <property type="entry name" value="MEMBRANE PROTEIN YDFJ"/>
    <property type="match status" value="1"/>
</dbReference>
<evidence type="ECO:0000313" key="9">
    <source>
        <dbReference type="Proteomes" id="UP000724672"/>
    </source>
</evidence>
<feature type="transmembrane region" description="Helical" evidence="6">
    <location>
        <begin position="615"/>
        <end position="635"/>
    </location>
</feature>
<accession>A0A942UZ22</accession>
<feature type="transmembrane region" description="Helical" evidence="6">
    <location>
        <begin position="569"/>
        <end position="595"/>
    </location>
</feature>
<comment type="subcellular location">
    <subcellularLocation>
        <location evidence="1">Cell membrane</location>
        <topology evidence="1">Multi-pass membrane protein</topology>
    </subcellularLocation>
</comment>
<keyword evidence="2" id="KW-1003">Cell membrane</keyword>
<comment type="caution">
    <text evidence="8">The sequence shown here is derived from an EMBL/GenBank/DDBJ whole genome shotgun (WGS) entry which is preliminary data.</text>
</comment>
<feature type="transmembrane region" description="Helical" evidence="6">
    <location>
        <begin position="201"/>
        <end position="221"/>
    </location>
</feature>
<feature type="transmembrane region" description="Helical" evidence="6">
    <location>
        <begin position="15"/>
        <end position="35"/>
    </location>
</feature>
<dbReference type="InterPro" id="IPR004869">
    <property type="entry name" value="MMPL_dom"/>
</dbReference>